<feature type="region of interest" description="Disordered" evidence="1">
    <location>
        <begin position="110"/>
        <end position="147"/>
    </location>
</feature>
<name>A0AAN7PJR3_MYCAM</name>
<evidence type="ECO:0000313" key="3">
    <source>
        <dbReference type="Proteomes" id="UP001333110"/>
    </source>
</evidence>
<comment type="caution">
    <text evidence="2">The sequence shown here is derived from an EMBL/GenBank/DDBJ whole genome shotgun (WGS) entry which is preliminary data.</text>
</comment>
<accession>A0AAN7PJR3</accession>
<feature type="region of interest" description="Disordered" evidence="1">
    <location>
        <begin position="26"/>
        <end position="45"/>
    </location>
</feature>
<gene>
    <name evidence="2" type="ORF">QYF61_014517</name>
</gene>
<proteinExistence type="predicted"/>
<evidence type="ECO:0000313" key="2">
    <source>
        <dbReference type="EMBL" id="KAK4827123.1"/>
    </source>
</evidence>
<dbReference type="Proteomes" id="UP001333110">
    <property type="component" value="Unassembled WGS sequence"/>
</dbReference>
<organism evidence="2 3">
    <name type="scientific">Mycteria americana</name>
    <name type="common">Wood stork</name>
    <dbReference type="NCBI Taxonomy" id="33587"/>
    <lineage>
        <taxon>Eukaryota</taxon>
        <taxon>Metazoa</taxon>
        <taxon>Chordata</taxon>
        <taxon>Craniata</taxon>
        <taxon>Vertebrata</taxon>
        <taxon>Euteleostomi</taxon>
        <taxon>Archelosauria</taxon>
        <taxon>Archosauria</taxon>
        <taxon>Dinosauria</taxon>
        <taxon>Saurischia</taxon>
        <taxon>Theropoda</taxon>
        <taxon>Coelurosauria</taxon>
        <taxon>Aves</taxon>
        <taxon>Neognathae</taxon>
        <taxon>Neoaves</taxon>
        <taxon>Aequornithes</taxon>
        <taxon>Ciconiiformes</taxon>
        <taxon>Ciconiidae</taxon>
        <taxon>Mycteria</taxon>
    </lineage>
</organism>
<dbReference type="AlphaFoldDB" id="A0AAN7PJR3"/>
<keyword evidence="3" id="KW-1185">Reference proteome</keyword>
<evidence type="ECO:0000256" key="1">
    <source>
        <dbReference type="SAM" id="MobiDB-lite"/>
    </source>
</evidence>
<dbReference type="EMBL" id="JAUNZN010000002">
    <property type="protein sequence ID" value="KAK4827123.1"/>
    <property type="molecule type" value="Genomic_DNA"/>
</dbReference>
<reference evidence="2 3" key="1">
    <citation type="journal article" date="2023" name="J. Hered.">
        <title>Chromosome-level genome of the wood stork (Mycteria americana) provides insight into avian chromosome evolution.</title>
        <authorList>
            <person name="Flamio R. Jr."/>
            <person name="Ramstad K.M."/>
        </authorList>
    </citation>
    <scope>NUCLEOTIDE SEQUENCE [LARGE SCALE GENOMIC DNA]</scope>
    <source>
        <strain evidence="2">JAX WOST 10</strain>
    </source>
</reference>
<protein>
    <submittedName>
        <fullName evidence="2">Uncharacterized protein</fullName>
    </submittedName>
</protein>
<sequence length="147" mass="16594">MVGAGAWGLAQQGKAEGARLVQPGEETALGGTSQHPPAPRRKALRRWSQALQRRTGVSCTRRGPGWIRNYFLTTRTDKRWNRLPIEVVQALSLEVFKTQLDKALINLSHKQQKNKKNTEGLQGGKQPRIGTKWARQGQRNGEEPHYY</sequence>